<evidence type="ECO:0000313" key="1">
    <source>
        <dbReference type="EMBL" id="CEM29886.1"/>
    </source>
</evidence>
<gene>
    <name evidence="1" type="ORF">Vbra_314</name>
</gene>
<evidence type="ECO:0000313" key="2">
    <source>
        <dbReference type="Proteomes" id="UP000041254"/>
    </source>
</evidence>
<proteinExistence type="predicted"/>
<reference evidence="1 2" key="1">
    <citation type="submission" date="2014-11" db="EMBL/GenBank/DDBJ databases">
        <authorList>
            <person name="Zhu J."/>
            <person name="Qi W."/>
            <person name="Song R."/>
        </authorList>
    </citation>
    <scope>NUCLEOTIDE SEQUENCE [LARGE SCALE GENOMIC DNA]</scope>
</reference>
<dbReference type="Proteomes" id="UP000041254">
    <property type="component" value="Unassembled WGS sequence"/>
</dbReference>
<accession>A0A0G4GJ90</accession>
<dbReference type="VEuPathDB" id="CryptoDB:Vbra_314"/>
<keyword evidence="2" id="KW-1185">Reference proteome</keyword>
<organism evidence="1 2">
    <name type="scientific">Vitrella brassicaformis (strain CCMP3155)</name>
    <dbReference type="NCBI Taxonomy" id="1169540"/>
    <lineage>
        <taxon>Eukaryota</taxon>
        <taxon>Sar</taxon>
        <taxon>Alveolata</taxon>
        <taxon>Colpodellida</taxon>
        <taxon>Vitrellaceae</taxon>
        <taxon>Vitrella</taxon>
    </lineage>
</organism>
<dbReference type="InParanoid" id="A0A0G4GJ90"/>
<dbReference type="EMBL" id="CDMY01000686">
    <property type="protein sequence ID" value="CEM29886.1"/>
    <property type="molecule type" value="Genomic_DNA"/>
</dbReference>
<protein>
    <submittedName>
        <fullName evidence="1">Uncharacterized protein</fullName>
    </submittedName>
</protein>
<dbReference type="AlphaFoldDB" id="A0A0G4GJ90"/>
<sequence>MDARVFPRTWTEWGSASLSRAWRVTMGLVCLSFMASSVHADPGLRYAAGGVSDHEELSLGHRSEGRKLVANDSEHELYDPYIECLNGTLSAERSSSNTRAILKFADVGYRVATDDFEVVNVTLPMGLKEKQGVDIKAMLDATPQQLELSCGADVLQPTDIPIDFSFDVGSYFGYAKEVFLISEVCYISVVCF</sequence>
<name>A0A0G4GJ90_VITBC</name>